<organism evidence="1 2">
    <name type="scientific">Vanrija albida</name>
    <dbReference type="NCBI Taxonomy" id="181172"/>
    <lineage>
        <taxon>Eukaryota</taxon>
        <taxon>Fungi</taxon>
        <taxon>Dikarya</taxon>
        <taxon>Basidiomycota</taxon>
        <taxon>Agaricomycotina</taxon>
        <taxon>Tremellomycetes</taxon>
        <taxon>Trichosporonales</taxon>
        <taxon>Trichosporonaceae</taxon>
        <taxon>Vanrija</taxon>
    </lineage>
</organism>
<dbReference type="RefSeq" id="XP_069212246.1">
    <property type="nucleotide sequence ID" value="XM_069348702.1"/>
</dbReference>
<proteinExistence type="predicted"/>
<protein>
    <recommendedName>
        <fullName evidence="3">F-box domain-containing protein</fullName>
    </recommendedName>
</protein>
<sequence length="316" mass="34638">MTAIDHTAYPYLIDLILESCSLRTLITLRATCRSFRDRINAGLVDHAVLLAPATPANDASLHIPSTVNPFKAGAPCIFSLPEHSPRQLATRTLDILSDPPGADRVPEALQSQFTAITTLRRFGPKAMTRPYSALPGPVDTVVDCVQCGPKRAGAHIHLVPGVRRHIIHVLWDEANLVGITPPSDTHTPPAGLEQLTLVLWPFETTRRIRPCNITWLVTALNSFTRFGAQFTIVGLEKVHPSQVLERNVGLLNERGDVATLAEWLDAHHQDAYAGTALQIPHLTLDEWRDSLSDEERDVLCPPGLGNCRPATGVGRR</sequence>
<comment type="caution">
    <text evidence="1">The sequence shown here is derived from an EMBL/GenBank/DDBJ whole genome shotgun (WGS) entry which is preliminary data.</text>
</comment>
<evidence type="ECO:0008006" key="3">
    <source>
        <dbReference type="Google" id="ProtNLM"/>
    </source>
</evidence>
<dbReference type="EMBL" id="JBBXJM010000001">
    <property type="protein sequence ID" value="KAL1412302.1"/>
    <property type="molecule type" value="Genomic_DNA"/>
</dbReference>
<dbReference type="GeneID" id="95981089"/>
<keyword evidence="2" id="KW-1185">Reference proteome</keyword>
<gene>
    <name evidence="1" type="ORF">Q8F55_000046</name>
</gene>
<accession>A0ABR3QCB3</accession>
<reference evidence="1 2" key="1">
    <citation type="submission" date="2023-08" db="EMBL/GenBank/DDBJ databases">
        <title>Annotated Genome Sequence of Vanrija albida AlHP1.</title>
        <authorList>
            <person name="Herzog R."/>
        </authorList>
    </citation>
    <scope>NUCLEOTIDE SEQUENCE [LARGE SCALE GENOMIC DNA]</scope>
    <source>
        <strain evidence="1 2">AlHP1</strain>
    </source>
</reference>
<name>A0ABR3QCB3_9TREE</name>
<evidence type="ECO:0000313" key="1">
    <source>
        <dbReference type="EMBL" id="KAL1412302.1"/>
    </source>
</evidence>
<evidence type="ECO:0000313" key="2">
    <source>
        <dbReference type="Proteomes" id="UP001565368"/>
    </source>
</evidence>
<dbReference type="Proteomes" id="UP001565368">
    <property type="component" value="Unassembled WGS sequence"/>
</dbReference>